<dbReference type="OrthoDB" id="3041043at2759"/>
<evidence type="ECO:0000313" key="2">
    <source>
        <dbReference type="Proteomes" id="UP000076761"/>
    </source>
</evidence>
<protein>
    <submittedName>
        <fullName evidence="1">Uncharacterized protein</fullName>
    </submittedName>
</protein>
<evidence type="ECO:0000313" key="1">
    <source>
        <dbReference type="EMBL" id="KZT30878.1"/>
    </source>
</evidence>
<name>A0A165W9P6_9AGAM</name>
<dbReference type="STRING" id="1314782.A0A165W9P6"/>
<sequence>MEVLSRPPIYDLILAQLSPAGLVRIGTSHTCKLAQAAVFSFYGRAFNINRHLSRFFNDPLAFRSFQARTASLISGSSALQFLDQLGRWLMDREGYEYKPYETQETDFEKLDEREDFRLFANEMYKIQRVEAVFSFERSVQGEGAEPLKVQVIVATQPPLQCILGFHSTVVMNIISYDAAYALYPNATFEKRHALVVGKVRAERDIKAVHKCMQRGWRMQAALYNHPIPDYFEENLVRTVEDGHSWKISLSPQGVEPPRPLSLTSDPLRWDPVVYSSFKLVHTTEVYMWYELVSSTLLRFKYLVADETFMSIIRKFCRSQGALAHMQSSHGAGPGQLFGTEHRTWWDSEMPIMYADM</sequence>
<accession>A0A165W9P6</accession>
<proteinExistence type="predicted"/>
<gene>
    <name evidence="1" type="ORF">NEOLEDRAFT_1159954</name>
</gene>
<dbReference type="InParanoid" id="A0A165W9P6"/>
<reference evidence="1 2" key="1">
    <citation type="journal article" date="2016" name="Mol. Biol. Evol.">
        <title>Comparative Genomics of Early-Diverging Mushroom-Forming Fungi Provides Insights into the Origins of Lignocellulose Decay Capabilities.</title>
        <authorList>
            <person name="Nagy L.G."/>
            <person name="Riley R."/>
            <person name="Tritt A."/>
            <person name="Adam C."/>
            <person name="Daum C."/>
            <person name="Floudas D."/>
            <person name="Sun H."/>
            <person name="Yadav J.S."/>
            <person name="Pangilinan J."/>
            <person name="Larsson K.H."/>
            <person name="Matsuura K."/>
            <person name="Barry K."/>
            <person name="Labutti K."/>
            <person name="Kuo R."/>
            <person name="Ohm R.A."/>
            <person name="Bhattacharya S.S."/>
            <person name="Shirouzu T."/>
            <person name="Yoshinaga Y."/>
            <person name="Martin F.M."/>
            <person name="Grigoriev I.V."/>
            <person name="Hibbett D.S."/>
        </authorList>
    </citation>
    <scope>NUCLEOTIDE SEQUENCE [LARGE SCALE GENOMIC DNA]</scope>
    <source>
        <strain evidence="1 2">HHB14362 ss-1</strain>
    </source>
</reference>
<dbReference type="Proteomes" id="UP000076761">
    <property type="component" value="Unassembled WGS sequence"/>
</dbReference>
<dbReference type="AlphaFoldDB" id="A0A165W9P6"/>
<organism evidence="1 2">
    <name type="scientific">Neolentinus lepideus HHB14362 ss-1</name>
    <dbReference type="NCBI Taxonomy" id="1314782"/>
    <lineage>
        <taxon>Eukaryota</taxon>
        <taxon>Fungi</taxon>
        <taxon>Dikarya</taxon>
        <taxon>Basidiomycota</taxon>
        <taxon>Agaricomycotina</taxon>
        <taxon>Agaricomycetes</taxon>
        <taxon>Gloeophyllales</taxon>
        <taxon>Gloeophyllaceae</taxon>
        <taxon>Neolentinus</taxon>
    </lineage>
</organism>
<dbReference type="EMBL" id="KV425551">
    <property type="protein sequence ID" value="KZT30878.1"/>
    <property type="molecule type" value="Genomic_DNA"/>
</dbReference>
<keyword evidence="2" id="KW-1185">Reference proteome</keyword>